<dbReference type="PANTHER" id="PTHR22245:SF3">
    <property type="entry name" value="COILED-COIL DOMAIN-CONTAINING PROTEIN 144A-RELATED"/>
    <property type="match status" value="1"/>
</dbReference>
<dbReference type="Proteomes" id="UP000242450">
    <property type="component" value="Chromosome 20"/>
</dbReference>
<evidence type="ECO:0000256" key="1">
    <source>
        <dbReference type="SAM" id="MobiDB-lite"/>
    </source>
</evidence>
<accession>A0A212CF35</accession>
<dbReference type="InterPro" id="IPR040118">
    <property type="entry name" value="C144A/B/C"/>
</dbReference>
<feature type="compositionally biased region" description="Basic and acidic residues" evidence="1">
    <location>
        <begin position="11"/>
        <end position="28"/>
    </location>
</feature>
<gene>
    <name evidence="2" type="ORF">Celaphus_00002360</name>
</gene>
<protein>
    <submittedName>
        <fullName evidence="2">Uncharacterized protein</fullName>
    </submittedName>
</protein>
<evidence type="ECO:0000313" key="2">
    <source>
        <dbReference type="EMBL" id="OWK04492.1"/>
    </source>
</evidence>
<dbReference type="EMBL" id="MKHE01000020">
    <property type="protein sequence ID" value="OWK04492.1"/>
    <property type="molecule type" value="Genomic_DNA"/>
</dbReference>
<proteinExistence type="predicted"/>
<feature type="region of interest" description="Disordered" evidence="1">
    <location>
        <begin position="1"/>
        <end position="66"/>
    </location>
</feature>
<feature type="compositionally biased region" description="Polar residues" evidence="1">
    <location>
        <begin position="126"/>
        <end position="140"/>
    </location>
</feature>
<feature type="region of interest" description="Disordered" evidence="1">
    <location>
        <begin position="118"/>
        <end position="140"/>
    </location>
</feature>
<comment type="caution">
    <text evidence="2">The sequence shown here is derived from an EMBL/GenBank/DDBJ whole genome shotgun (WGS) entry which is preliminary data.</text>
</comment>
<organism evidence="2 3">
    <name type="scientific">Cervus elaphus hippelaphus</name>
    <name type="common">European red deer</name>
    <dbReference type="NCBI Taxonomy" id="46360"/>
    <lineage>
        <taxon>Eukaryota</taxon>
        <taxon>Metazoa</taxon>
        <taxon>Chordata</taxon>
        <taxon>Craniata</taxon>
        <taxon>Vertebrata</taxon>
        <taxon>Euteleostomi</taxon>
        <taxon>Mammalia</taxon>
        <taxon>Eutheria</taxon>
        <taxon>Laurasiatheria</taxon>
        <taxon>Artiodactyla</taxon>
        <taxon>Ruminantia</taxon>
        <taxon>Pecora</taxon>
        <taxon>Cervidae</taxon>
        <taxon>Cervinae</taxon>
        <taxon>Cervus</taxon>
    </lineage>
</organism>
<name>A0A212CF35_CEREH</name>
<dbReference type="PANTHER" id="PTHR22245">
    <property type="entry name" value="COILED-COIL DOMAIN-CONTAINING PROTEIN 144A-RELATED"/>
    <property type="match status" value="1"/>
</dbReference>
<dbReference type="OrthoDB" id="366390at2759"/>
<sequence>MTDLLTGGLPHVKDDSILSKVNQDDGKPAKKISSEQNKVEEQTNSVDDPDDLIQSSETASKDGELNSMLLSEQFGKGCKDSGCNSFYERLTELQKSHCELLRGKIKMESKVSGLQKELLETKEVKSQSNRKWSRNESSLA</sequence>
<reference evidence="2 3" key="1">
    <citation type="journal article" date="2018" name="Mol. Genet. Genomics">
        <title>The red deer Cervus elaphus genome CerEla1.0: sequencing, annotating, genes, and chromosomes.</title>
        <authorList>
            <person name="Bana N.A."/>
            <person name="Nyiri A."/>
            <person name="Nagy J."/>
            <person name="Frank K."/>
            <person name="Nagy T."/>
            <person name="Steger V."/>
            <person name="Schiller M."/>
            <person name="Lakatos P."/>
            <person name="Sugar L."/>
            <person name="Horn P."/>
            <person name="Barta E."/>
            <person name="Orosz L."/>
        </authorList>
    </citation>
    <scope>NUCLEOTIDE SEQUENCE [LARGE SCALE GENOMIC DNA]</scope>
    <source>
        <strain evidence="2">Hungarian</strain>
    </source>
</reference>
<evidence type="ECO:0000313" key="3">
    <source>
        <dbReference type="Proteomes" id="UP000242450"/>
    </source>
</evidence>
<keyword evidence="3" id="KW-1185">Reference proteome</keyword>
<dbReference type="AlphaFoldDB" id="A0A212CF35"/>